<evidence type="ECO:0000256" key="1">
    <source>
        <dbReference type="ARBA" id="ARBA00007963"/>
    </source>
</evidence>
<dbReference type="CTD" id="42551"/>
<sequence length="107" mass="12394">MADNTEVKYEYRDHPADVQLHAWGNTLEEAFEQVATAMYGYMTELSKVEITQTEEISVEGHDMESLLYQFLDECLFVFSTEPSFLVAKRVEITSFDKTEFKISAKLH</sequence>
<dbReference type="GO" id="GO:0046872">
    <property type="term" value="F:metal ion binding"/>
    <property type="evidence" value="ECO:0007669"/>
    <property type="project" value="UniProtKB-KW"/>
</dbReference>
<dbReference type="InterPro" id="IPR023572">
    <property type="entry name" value="Archease_dom"/>
</dbReference>
<dbReference type="RefSeq" id="XP_047737088.1">
    <property type="nucleotide sequence ID" value="XM_047881132.1"/>
</dbReference>
<evidence type="ECO:0000256" key="3">
    <source>
        <dbReference type="ARBA" id="ARBA00022723"/>
    </source>
</evidence>
<keyword evidence="6" id="KW-1185">Reference proteome</keyword>
<dbReference type="KEGG" id="hazt:108667643"/>
<dbReference type="InterPro" id="IPR036820">
    <property type="entry name" value="Archease_dom_sf"/>
</dbReference>
<evidence type="ECO:0000313" key="6">
    <source>
        <dbReference type="Proteomes" id="UP000694843"/>
    </source>
</evidence>
<protein>
    <submittedName>
        <fullName evidence="7">Protein archease-like</fullName>
    </submittedName>
</protein>
<dbReference type="PANTHER" id="PTHR12682:SF11">
    <property type="entry name" value="PROTEIN ARCHEASE"/>
    <property type="match status" value="1"/>
</dbReference>
<dbReference type="SUPFAM" id="SSF69819">
    <property type="entry name" value="MTH1598-like"/>
    <property type="match status" value="1"/>
</dbReference>
<proteinExistence type="inferred from homology"/>
<dbReference type="GO" id="GO:0072669">
    <property type="term" value="C:tRNA-splicing ligase complex"/>
    <property type="evidence" value="ECO:0007669"/>
    <property type="project" value="TreeGrafter"/>
</dbReference>
<dbReference type="InterPro" id="IPR002804">
    <property type="entry name" value="Archease"/>
</dbReference>
<feature type="non-terminal residue" evidence="7">
    <location>
        <position position="107"/>
    </location>
</feature>
<organism evidence="6 7">
    <name type="scientific">Hyalella azteca</name>
    <name type="common">Amphipod</name>
    <dbReference type="NCBI Taxonomy" id="294128"/>
    <lineage>
        <taxon>Eukaryota</taxon>
        <taxon>Metazoa</taxon>
        <taxon>Ecdysozoa</taxon>
        <taxon>Arthropoda</taxon>
        <taxon>Crustacea</taxon>
        <taxon>Multicrustacea</taxon>
        <taxon>Malacostraca</taxon>
        <taxon>Eumalacostraca</taxon>
        <taxon>Peracarida</taxon>
        <taxon>Amphipoda</taxon>
        <taxon>Senticaudata</taxon>
        <taxon>Talitrida</taxon>
        <taxon>Talitroidea</taxon>
        <taxon>Hyalellidae</taxon>
        <taxon>Hyalella</taxon>
    </lineage>
</organism>
<keyword evidence="4" id="KW-0106">Calcium</keyword>
<accession>A0A979FK66</accession>
<keyword evidence="2" id="KW-0819">tRNA processing</keyword>
<dbReference type="Gene3D" id="3.55.10.10">
    <property type="entry name" value="Archease domain"/>
    <property type="match status" value="1"/>
</dbReference>
<evidence type="ECO:0000259" key="5">
    <source>
        <dbReference type="Pfam" id="PF01951"/>
    </source>
</evidence>
<dbReference type="AlphaFoldDB" id="A0A979FK66"/>
<gene>
    <name evidence="7" type="primary">LOC108667643</name>
</gene>
<dbReference type="GO" id="GO:0006388">
    <property type="term" value="P:tRNA splicing, via endonucleolytic cleavage and ligation"/>
    <property type="evidence" value="ECO:0007669"/>
    <property type="project" value="TreeGrafter"/>
</dbReference>
<comment type="similarity">
    <text evidence="1">Belongs to the archease family.</text>
</comment>
<evidence type="ECO:0000256" key="2">
    <source>
        <dbReference type="ARBA" id="ARBA00022694"/>
    </source>
</evidence>
<reference evidence="7" key="1">
    <citation type="submission" date="2025-08" db="UniProtKB">
        <authorList>
            <consortium name="RefSeq"/>
        </authorList>
    </citation>
    <scope>IDENTIFICATION</scope>
    <source>
        <tissue evidence="7">Whole organism</tissue>
    </source>
</reference>
<feature type="domain" description="Archease" evidence="5">
    <location>
        <begin position="9"/>
        <end position="106"/>
    </location>
</feature>
<dbReference type="Proteomes" id="UP000694843">
    <property type="component" value="Unplaced"/>
</dbReference>
<dbReference type="OMA" id="TEVKYEY"/>
<name>A0A979FK66_HYAAZ</name>
<dbReference type="PANTHER" id="PTHR12682">
    <property type="entry name" value="ARCHEASE"/>
    <property type="match status" value="1"/>
</dbReference>
<evidence type="ECO:0000256" key="4">
    <source>
        <dbReference type="ARBA" id="ARBA00022837"/>
    </source>
</evidence>
<evidence type="ECO:0000313" key="7">
    <source>
        <dbReference type="RefSeq" id="XP_047737088.1"/>
    </source>
</evidence>
<dbReference type="Pfam" id="PF01951">
    <property type="entry name" value="Archease"/>
    <property type="match status" value="1"/>
</dbReference>
<keyword evidence="3" id="KW-0479">Metal-binding</keyword>
<dbReference type="GeneID" id="108667643"/>
<dbReference type="OrthoDB" id="2190767at2759"/>